<organism evidence="1 2">
    <name type="scientific">Dacryopinax primogenitus (strain DJM 731)</name>
    <name type="common">Brown rot fungus</name>
    <dbReference type="NCBI Taxonomy" id="1858805"/>
    <lineage>
        <taxon>Eukaryota</taxon>
        <taxon>Fungi</taxon>
        <taxon>Dikarya</taxon>
        <taxon>Basidiomycota</taxon>
        <taxon>Agaricomycotina</taxon>
        <taxon>Dacrymycetes</taxon>
        <taxon>Dacrymycetales</taxon>
        <taxon>Dacrymycetaceae</taxon>
        <taxon>Dacryopinax</taxon>
    </lineage>
</organism>
<protein>
    <submittedName>
        <fullName evidence="1">Uncharacterized protein</fullName>
    </submittedName>
</protein>
<dbReference type="EMBL" id="JH795867">
    <property type="protein sequence ID" value="EJU00391.1"/>
    <property type="molecule type" value="Genomic_DNA"/>
</dbReference>
<keyword evidence="2" id="KW-1185">Reference proteome</keyword>
<evidence type="ECO:0000313" key="2">
    <source>
        <dbReference type="Proteomes" id="UP000030653"/>
    </source>
</evidence>
<reference evidence="1 2" key="1">
    <citation type="journal article" date="2012" name="Science">
        <title>The Paleozoic origin of enzymatic lignin decomposition reconstructed from 31 fungal genomes.</title>
        <authorList>
            <person name="Floudas D."/>
            <person name="Binder M."/>
            <person name="Riley R."/>
            <person name="Barry K."/>
            <person name="Blanchette R.A."/>
            <person name="Henrissat B."/>
            <person name="Martinez A.T."/>
            <person name="Otillar R."/>
            <person name="Spatafora J.W."/>
            <person name="Yadav J.S."/>
            <person name="Aerts A."/>
            <person name="Benoit I."/>
            <person name="Boyd A."/>
            <person name="Carlson A."/>
            <person name="Copeland A."/>
            <person name="Coutinho P.M."/>
            <person name="de Vries R.P."/>
            <person name="Ferreira P."/>
            <person name="Findley K."/>
            <person name="Foster B."/>
            <person name="Gaskell J."/>
            <person name="Glotzer D."/>
            <person name="Gorecki P."/>
            <person name="Heitman J."/>
            <person name="Hesse C."/>
            <person name="Hori C."/>
            <person name="Igarashi K."/>
            <person name="Jurgens J.A."/>
            <person name="Kallen N."/>
            <person name="Kersten P."/>
            <person name="Kohler A."/>
            <person name="Kuees U."/>
            <person name="Kumar T.K.A."/>
            <person name="Kuo A."/>
            <person name="LaButti K."/>
            <person name="Larrondo L.F."/>
            <person name="Lindquist E."/>
            <person name="Ling A."/>
            <person name="Lombard V."/>
            <person name="Lucas S."/>
            <person name="Lundell T."/>
            <person name="Martin R."/>
            <person name="McLaughlin D.J."/>
            <person name="Morgenstern I."/>
            <person name="Morin E."/>
            <person name="Murat C."/>
            <person name="Nagy L.G."/>
            <person name="Nolan M."/>
            <person name="Ohm R.A."/>
            <person name="Patyshakuliyeva A."/>
            <person name="Rokas A."/>
            <person name="Ruiz-Duenas F.J."/>
            <person name="Sabat G."/>
            <person name="Salamov A."/>
            <person name="Samejima M."/>
            <person name="Schmutz J."/>
            <person name="Slot J.C."/>
            <person name="St John F."/>
            <person name="Stenlid J."/>
            <person name="Sun H."/>
            <person name="Sun S."/>
            <person name="Syed K."/>
            <person name="Tsang A."/>
            <person name="Wiebenga A."/>
            <person name="Young D."/>
            <person name="Pisabarro A."/>
            <person name="Eastwood D.C."/>
            <person name="Martin F."/>
            <person name="Cullen D."/>
            <person name="Grigoriev I.V."/>
            <person name="Hibbett D.S."/>
        </authorList>
    </citation>
    <scope>NUCLEOTIDE SEQUENCE [LARGE SCALE GENOMIC DNA]</scope>
    <source>
        <strain evidence="1 2">DJM-731 SS1</strain>
    </source>
</reference>
<dbReference type="AlphaFoldDB" id="M5FSH5"/>
<proteinExistence type="predicted"/>
<sequence length="107" mass="11593">MSCVSDAISDVKIRTLAQRLYTAPCLSLTLALNHPLPQSLLTSNLRKPSMQCCMSGQTAHAARYATYENVEGRLVNRGIGDNVTVCPHCGKDNVKDASVCAYCDKSM</sequence>
<dbReference type="Proteomes" id="UP000030653">
    <property type="component" value="Unassembled WGS sequence"/>
</dbReference>
<dbReference type="RefSeq" id="XP_040627288.1">
    <property type="nucleotide sequence ID" value="XM_040768818.1"/>
</dbReference>
<accession>M5FSH5</accession>
<dbReference type="HOGENOM" id="CLU_2209930_0_0_1"/>
<dbReference type="GeneID" id="63683880"/>
<gene>
    <name evidence="1" type="ORF">DACRYDRAFT_109120</name>
</gene>
<name>M5FSH5_DACPD</name>
<evidence type="ECO:0000313" key="1">
    <source>
        <dbReference type="EMBL" id="EJU00391.1"/>
    </source>
</evidence>